<keyword evidence="3" id="KW-1185">Reference proteome</keyword>
<evidence type="ECO:0000313" key="3">
    <source>
        <dbReference type="Proteomes" id="UP001273209"/>
    </source>
</evidence>
<reference evidence="2" key="1">
    <citation type="submission" date="2023-11" db="EMBL/GenBank/DDBJ databases">
        <title>The genome sequences of three competitors of mushroom-forming fungi.</title>
        <authorList>
            <person name="Beijen E."/>
            <person name="Ohm R.A."/>
        </authorList>
    </citation>
    <scope>NUCLEOTIDE SEQUENCE</scope>
    <source>
        <strain evidence="2">CBS 100526</strain>
    </source>
</reference>
<comment type="caution">
    <text evidence="2">The sequence shown here is derived from an EMBL/GenBank/DDBJ whole genome shotgun (WGS) entry which is preliminary data.</text>
</comment>
<sequence>MAKDIHGSIHPLTPTDLGPLLFFLPPCCKPKPPGAKSPAAQKLLRNCNQSRPEKLLAHPRPQGVRIPPPKPSLAPRRSSLDTSTVPLLYESASGFFFFISGLPHEPNAAGSLVTPSLILLSRERVAKSLSCGSSFALPLLSALIQPHSLAGQQAGKRIHIHIHIHILHSNPLSTLITSASASAVHVPAV</sequence>
<dbReference type="Proteomes" id="UP001273209">
    <property type="component" value="Unassembled WGS sequence"/>
</dbReference>
<evidence type="ECO:0000256" key="1">
    <source>
        <dbReference type="SAM" id="MobiDB-lite"/>
    </source>
</evidence>
<evidence type="ECO:0000313" key="2">
    <source>
        <dbReference type="EMBL" id="KAK4083774.1"/>
    </source>
</evidence>
<gene>
    <name evidence="2" type="ORF">Triagg1_1436</name>
</gene>
<name>A0AAE1IKE3_9HYPO</name>
<dbReference type="GeneID" id="87915411"/>
<organism evidence="2 3">
    <name type="scientific">Trichoderma aggressivum f. europaeum</name>
    <dbReference type="NCBI Taxonomy" id="173218"/>
    <lineage>
        <taxon>Eukaryota</taxon>
        <taxon>Fungi</taxon>
        <taxon>Dikarya</taxon>
        <taxon>Ascomycota</taxon>
        <taxon>Pezizomycotina</taxon>
        <taxon>Sordariomycetes</taxon>
        <taxon>Hypocreomycetidae</taxon>
        <taxon>Hypocreales</taxon>
        <taxon>Hypocreaceae</taxon>
        <taxon>Trichoderma</taxon>
    </lineage>
</organism>
<dbReference type="EMBL" id="JAWRVG010000003">
    <property type="protein sequence ID" value="KAK4083774.1"/>
    <property type="molecule type" value="Genomic_DNA"/>
</dbReference>
<proteinExistence type="predicted"/>
<dbReference type="RefSeq" id="XP_062759775.1">
    <property type="nucleotide sequence ID" value="XM_062895506.1"/>
</dbReference>
<dbReference type="AlphaFoldDB" id="A0AAE1IKE3"/>
<accession>A0AAE1IKE3</accession>
<feature type="region of interest" description="Disordered" evidence="1">
    <location>
        <begin position="52"/>
        <end position="78"/>
    </location>
</feature>
<protein>
    <submittedName>
        <fullName evidence="2">Uncharacterized protein</fullName>
    </submittedName>
</protein>